<feature type="transmembrane region" description="Helical" evidence="1">
    <location>
        <begin position="14"/>
        <end position="32"/>
    </location>
</feature>
<keyword evidence="1" id="KW-0812">Transmembrane</keyword>
<dbReference type="Pfam" id="PF12725">
    <property type="entry name" value="DUF3810"/>
    <property type="match status" value="1"/>
</dbReference>
<comment type="caution">
    <text evidence="2">The sequence shown here is derived from an EMBL/GenBank/DDBJ whole genome shotgun (WGS) entry which is preliminary data.</text>
</comment>
<evidence type="ECO:0000313" key="3">
    <source>
        <dbReference type="Proteomes" id="UP000606600"/>
    </source>
</evidence>
<keyword evidence="1" id="KW-0472">Membrane</keyword>
<keyword evidence="3" id="KW-1185">Reference proteome</keyword>
<dbReference type="InterPro" id="IPR024294">
    <property type="entry name" value="DUF3810"/>
</dbReference>
<keyword evidence="1" id="KW-1133">Transmembrane helix</keyword>
<proteinExistence type="predicted"/>
<feature type="transmembrane region" description="Helical" evidence="1">
    <location>
        <begin position="68"/>
        <end position="88"/>
    </location>
</feature>
<sequence length="375" mass="42676">MKSYFAGKPLLKRVAVILALALAIYLLMLLAGHPQAVEKYYSQGLYPVICFILHPVLNIFPFSLGDLVYIAVVAYLIYAVIRLVKLLFKKRFLQASLLITGVVIGIQTGLLLFYIFWGMNYFRPSAAERLNLKEAKFTVPQLQAVTAILIDSANATRARVTRADLQQSNDTIYTTAINAVRQLGGTSANFKTYSPRIKPSLLTPLLNYIGTSGYYNPFTTEAQLNYQQPVFVRPFVACHEMSHQMGYGAEDEANFVGYLAATRSKDRLLRYSAYQLAVREFMFSLYLADSLLNKELKKRISPQVKADFKQERQYWQAYQNKANVITGIFYDNFLKANNQPQGLDTYNRMVTLVMAMYRKQQQPPGPLKGEQKLER</sequence>
<feature type="transmembrane region" description="Helical" evidence="1">
    <location>
        <begin position="95"/>
        <end position="117"/>
    </location>
</feature>
<name>A0ABR7WV96_9SPHI</name>
<dbReference type="EMBL" id="JACWMY010000011">
    <property type="protein sequence ID" value="MBD1366201.1"/>
    <property type="molecule type" value="Genomic_DNA"/>
</dbReference>
<protein>
    <submittedName>
        <fullName evidence="2">DUF3810 domain-containing protein</fullName>
    </submittedName>
</protein>
<accession>A0ABR7WV96</accession>
<organism evidence="2 3">
    <name type="scientific">Mucilaginibacter pankratovii</name>
    <dbReference type="NCBI Taxonomy" id="2772110"/>
    <lineage>
        <taxon>Bacteria</taxon>
        <taxon>Pseudomonadati</taxon>
        <taxon>Bacteroidota</taxon>
        <taxon>Sphingobacteriia</taxon>
        <taxon>Sphingobacteriales</taxon>
        <taxon>Sphingobacteriaceae</taxon>
        <taxon>Mucilaginibacter</taxon>
    </lineage>
</organism>
<evidence type="ECO:0000256" key="1">
    <source>
        <dbReference type="SAM" id="Phobius"/>
    </source>
</evidence>
<dbReference type="Proteomes" id="UP000606600">
    <property type="component" value="Unassembled WGS sequence"/>
</dbReference>
<dbReference type="RefSeq" id="WP_191190846.1">
    <property type="nucleotide sequence ID" value="NZ_JACWMY010000011.1"/>
</dbReference>
<gene>
    <name evidence="2" type="ORF">IDJ77_20485</name>
</gene>
<evidence type="ECO:0000313" key="2">
    <source>
        <dbReference type="EMBL" id="MBD1366201.1"/>
    </source>
</evidence>
<feature type="transmembrane region" description="Helical" evidence="1">
    <location>
        <begin position="44"/>
        <end position="62"/>
    </location>
</feature>
<reference evidence="2 3" key="1">
    <citation type="submission" date="2020-09" db="EMBL/GenBank/DDBJ databases">
        <title>Novel species of Mucilaginibacter isolated from a glacier on the Tibetan Plateau.</title>
        <authorList>
            <person name="Liu Q."/>
            <person name="Xin Y.-H."/>
        </authorList>
    </citation>
    <scope>NUCLEOTIDE SEQUENCE [LARGE SCALE GENOMIC DNA]</scope>
    <source>
        <strain evidence="2 3">ZT4R22</strain>
    </source>
</reference>